<accession>A0A1F6VGM4</accession>
<feature type="transmembrane region" description="Helical" evidence="1">
    <location>
        <begin position="20"/>
        <end position="37"/>
    </location>
</feature>
<protein>
    <submittedName>
        <fullName evidence="2">Uncharacterized protein</fullName>
    </submittedName>
</protein>
<keyword evidence="1" id="KW-1133">Transmembrane helix</keyword>
<dbReference type="Proteomes" id="UP000178235">
    <property type="component" value="Unassembled WGS sequence"/>
</dbReference>
<comment type="caution">
    <text evidence="2">The sequence shown here is derived from an EMBL/GenBank/DDBJ whole genome shotgun (WGS) entry which is preliminary data.</text>
</comment>
<sequence>MRDRPDLRVKFLSRYAPKNFLLTGAVHLFDFLFRILVKIQKRSCEVIYITSHPGLASAKG</sequence>
<name>A0A1F6VGM4_9BACT</name>
<reference evidence="2 3" key="1">
    <citation type="journal article" date="2016" name="Nat. Commun.">
        <title>Thousands of microbial genomes shed light on interconnected biogeochemical processes in an aquifer system.</title>
        <authorList>
            <person name="Anantharaman K."/>
            <person name="Brown C.T."/>
            <person name="Hug L.A."/>
            <person name="Sharon I."/>
            <person name="Castelle C.J."/>
            <person name="Probst A.J."/>
            <person name="Thomas B.C."/>
            <person name="Singh A."/>
            <person name="Wilkins M.J."/>
            <person name="Karaoz U."/>
            <person name="Brodie E.L."/>
            <person name="Williams K.H."/>
            <person name="Hubbard S.S."/>
            <person name="Banfield J.F."/>
        </authorList>
    </citation>
    <scope>NUCLEOTIDE SEQUENCE [LARGE SCALE GENOMIC DNA]</scope>
</reference>
<evidence type="ECO:0000256" key="1">
    <source>
        <dbReference type="SAM" id="Phobius"/>
    </source>
</evidence>
<proteinExistence type="predicted"/>
<dbReference type="AlphaFoldDB" id="A0A1F6VGM4"/>
<gene>
    <name evidence="2" type="ORF">A2738_00205</name>
</gene>
<keyword evidence="1" id="KW-0472">Membrane</keyword>
<evidence type="ECO:0000313" key="3">
    <source>
        <dbReference type="Proteomes" id="UP000178235"/>
    </source>
</evidence>
<organism evidence="2 3">
    <name type="scientific">Candidatus Nomurabacteria bacterium RIFCSPHIGHO2_01_FULL_42_15</name>
    <dbReference type="NCBI Taxonomy" id="1801742"/>
    <lineage>
        <taxon>Bacteria</taxon>
        <taxon>Candidatus Nomuraibacteriota</taxon>
    </lineage>
</organism>
<keyword evidence="1" id="KW-0812">Transmembrane</keyword>
<evidence type="ECO:0000313" key="2">
    <source>
        <dbReference type="EMBL" id="OGI68719.1"/>
    </source>
</evidence>
<dbReference type="EMBL" id="MFTS01000001">
    <property type="protein sequence ID" value="OGI68719.1"/>
    <property type="molecule type" value="Genomic_DNA"/>
</dbReference>